<feature type="transmembrane region" description="Helical" evidence="1">
    <location>
        <begin position="113"/>
        <end position="133"/>
    </location>
</feature>
<accession>A0A521G400</accession>
<keyword evidence="1" id="KW-0472">Membrane</keyword>
<dbReference type="EMBL" id="NQJD01000004">
    <property type="protein sequence ID" value="TAA75745.1"/>
    <property type="molecule type" value="Genomic_DNA"/>
</dbReference>
<keyword evidence="3" id="KW-1185">Reference proteome</keyword>
<dbReference type="AlphaFoldDB" id="A0A521G400"/>
<dbReference type="Proteomes" id="UP000316238">
    <property type="component" value="Unassembled WGS sequence"/>
</dbReference>
<evidence type="ECO:0000313" key="3">
    <source>
        <dbReference type="Proteomes" id="UP000316238"/>
    </source>
</evidence>
<gene>
    <name evidence="2" type="ORF">CDV28_10491</name>
</gene>
<organism evidence="2 3">
    <name type="scientific">Candidatus Electronema aureum</name>
    <dbReference type="NCBI Taxonomy" id="2005002"/>
    <lineage>
        <taxon>Bacteria</taxon>
        <taxon>Pseudomonadati</taxon>
        <taxon>Thermodesulfobacteriota</taxon>
        <taxon>Desulfobulbia</taxon>
        <taxon>Desulfobulbales</taxon>
        <taxon>Desulfobulbaceae</taxon>
        <taxon>Candidatus Electronema</taxon>
    </lineage>
</organism>
<feature type="transmembrane region" description="Helical" evidence="1">
    <location>
        <begin position="20"/>
        <end position="44"/>
    </location>
</feature>
<keyword evidence="1" id="KW-1133">Transmembrane helix</keyword>
<keyword evidence="1" id="KW-0812">Transmembrane</keyword>
<comment type="caution">
    <text evidence="2">The sequence shown here is derived from an EMBL/GenBank/DDBJ whole genome shotgun (WGS) entry which is preliminary data.</text>
</comment>
<feature type="transmembrane region" description="Helical" evidence="1">
    <location>
        <begin position="154"/>
        <end position="172"/>
    </location>
</feature>
<sequence>MNIFTAAVTGFTIVVKKVGIVFKAVLTGIRILITHIIIFVVRAIEAIVDAFLSFLKLVWTQIVKVVNWLFRMYLSESGIVSLAQESVSFAIRLRWGVVIISGLYAIYKYFGVTYLLLAVVVCCALILIGYSEAKKEEEKWNSIIDRINEVIARYSRYTIRCAILLFSAYILYMQIPLKGYNSQTIMEKYIDQQRTENAIQP</sequence>
<name>A0A521G400_9BACT</name>
<proteinExistence type="predicted"/>
<reference evidence="2" key="1">
    <citation type="submission" date="2017-07" db="EMBL/GenBank/DDBJ databases">
        <title>The cable genome - Insights into the physiology and evolution of filamentous bacteria capable of sulfide oxidation via long distance electron transfer.</title>
        <authorList>
            <person name="Thorup C."/>
            <person name="Bjerg J.T."/>
            <person name="Schreiber L."/>
            <person name="Nielsen L.P."/>
            <person name="Kjeldsen K.U."/>
            <person name="Boesen T."/>
            <person name="Boggild A."/>
            <person name="Meysman F."/>
            <person name="Geelhoed J."/>
            <person name="Schramm A."/>
        </authorList>
    </citation>
    <scope>NUCLEOTIDE SEQUENCE [LARGE SCALE GENOMIC DNA]</scope>
    <source>
        <strain evidence="2">GS</strain>
    </source>
</reference>
<evidence type="ECO:0000313" key="2">
    <source>
        <dbReference type="EMBL" id="TAA75745.1"/>
    </source>
</evidence>
<evidence type="ECO:0000256" key="1">
    <source>
        <dbReference type="SAM" id="Phobius"/>
    </source>
</evidence>
<protein>
    <submittedName>
        <fullName evidence="2">Uncharacterized protein</fullName>
    </submittedName>
</protein>